<dbReference type="AlphaFoldDB" id="A0A193LDS3"/>
<dbReference type="EMBL" id="CP016268">
    <property type="protein sequence ID" value="ANO50680.1"/>
    <property type="molecule type" value="Genomic_DNA"/>
</dbReference>
<reference evidence="2 3" key="1">
    <citation type="submission" date="2016-06" db="EMBL/GenBank/DDBJ databases">
        <title>Complete genome sequence of a deep-branching marine Gamma Proteobacterium Woeseia oceani type strain XK5.</title>
        <authorList>
            <person name="Mu D."/>
            <person name="Du Z."/>
        </authorList>
    </citation>
    <scope>NUCLEOTIDE SEQUENCE [LARGE SCALE GENOMIC DNA]</scope>
    <source>
        <strain evidence="2 3">XK5</strain>
    </source>
</reference>
<dbReference type="Proteomes" id="UP000092695">
    <property type="component" value="Chromosome"/>
</dbReference>
<dbReference type="InterPro" id="IPR029442">
    <property type="entry name" value="GyrI-like"/>
</dbReference>
<keyword evidence="3" id="KW-1185">Reference proteome</keyword>
<dbReference type="InterPro" id="IPR011256">
    <property type="entry name" value="Reg_factor_effector_dom_sf"/>
</dbReference>
<dbReference type="InterPro" id="IPR010499">
    <property type="entry name" value="AraC_E-bd"/>
</dbReference>
<gene>
    <name evidence="2" type="ORF">BA177_05180</name>
</gene>
<proteinExistence type="predicted"/>
<dbReference type="Gene3D" id="3.20.80.10">
    <property type="entry name" value="Regulatory factor, effector binding domain"/>
    <property type="match status" value="1"/>
</dbReference>
<organism evidence="2 3">
    <name type="scientific">Woeseia oceani</name>
    <dbReference type="NCBI Taxonomy" id="1548547"/>
    <lineage>
        <taxon>Bacteria</taxon>
        <taxon>Pseudomonadati</taxon>
        <taxon>Pseudomonadota</taxon>
        <taxon>Gammaproteobacteria</taxon>
        <taxon>Woeseiales</taxon>
        <taxon>Woeseiaceae</taxon>
        <taxon>Woeseia</taxon>
    </lineage>
</organism>
<feature type="domain" description="AraC effector-binding" evidence="1">
    <location>
        <begin position="1"/>
        <end position="153"/>
    </location>
</feature>
<name>A0A193LDS3_9GAMM</name>
<accession>A0A193LDS3</accession>
<evidence type="ECO:0000313" key="2">
    <source>
        <dbReference type="EMBL" id="ANO50680.1"/>
    </source>
</evidence>
<dbReference type="RefSeq" id="WP_068613758.1">
    <property type="nucleotide sequence ID" value="NZ_CP016268.1"/>
</dbReference>
<dbReference type="PANTHER" id="PTHR40055">
    <property type="entry name" value="TRANSCRIPTIONAL REGULATOR YGIV-RELATED"/>
    <property type="match status" value="1"/>
</dbReference>
<dbReference type="KEGG" id="woc:BA177_05180"/>
<evidence type="ECO:0000259" key="1">
    <source>
        <dbReference type="SMART" id="SM00871"/>
    </source>
</evidence>
<dbReference type="InterPro" id="IPR050908">
    <property type="entry name" value="SmbC-like"/>
</dbReference>
<dbReference type="SMART" id="SM00871">
    <property type="entry name" value="AraC_E_bind"/>
    <property type="match status" value="1"/>
</dbReference>
<dbReference type="PANTHER" id="PTHR40055:SF1">
    <property type="entry name" value="TRANSCRIPTIONAL REGULATOR YGIV-RELATED"/>
    <property type="match status" value="1"/>
</dbReference>
<evidence type="ECO:0000313" key="3">
    <source>
        <dbReference type="Proteomes" id="UP000092695"/>
    </source>
</evidence>
<dbReference type="Pfam" id="PF06445">
    <property type="entry name" value="GyrI-like"/>
    <property type="match status" value="1"/>
</dbReference>
<protein>
    <recommendedName>
        <fullName evidence="1">AraC effector-binding domain-containing protein</fullName>
    </recommendedName>
</protein>
<dbReference type="STRING" id="1548547.BA177_05180"/>
<dbReference type="SUPFAM" id="SSF55136">
    <property type="entry name" value="Probable bacterial effector-binding domain"/>
    <property type="match status" value="1"/>
</dbReference>
<sequence length="156" mass="17533">MNVEIVDFPRTKVAVAEHHGPPEKEYETSLKLIAWRRANGVPVEGHQTYGIHYTDPLSTAPADHRVDFCVSYERGIEANPQNVVSKVIPANRCAVARHLGSRAHNSAAVYLFRDWLPTSGFTTADFPVFFHYVNVGPGVREEDMITDVYLPIRESQ</sequence>